<dbReference type="Proteomes" id="UP000282832">
    <property type="component" value="Unassembled WGS sequence"/>
</dbReference>
<dbReference type="GO" id="GO:0004150">
    <property type="term" value="F:dihydroneopterin aldolase activity"/>
    <property type="evidence" value="ECO:0007669"/>
    <property type="project" value="UniProtKB-UniRule"/>
</dbReference>
<gene>
    <name evidence="8" type="primary">folB</name>
    <name evidence="8" type="ORF">EOJ36_00500</name>
</gene>
<dbReference type="EC" id="4.1.2.25" evidence="6"/>
<evidence type="ECO:0000256" key="4">
    <source>
        <dbReference type="ARBA" id="ARBA00022909"/>
    </source>
</evidence>
<dbReference type="PANTHER" id="PTHR42844:SF1">
    <property type="entry name" value="DIHYDRONEOPTERIN ALDOLASE 1-RELATED"/>
    <property type="match status" value="1"/>
</dbReference>
<dbReference type="GO" id="GO:0046656">
    <property type="term" value="P:folic acid biosynthetic process"/>
    <property type="evidence" value="ECO:0007669"/>
    <property type="project" value="UniProtKB-UniRule"/>
</dbReference>
<reference evidence="8 9" key="1">
    <citation type="submission" date="2019-01" db="EMBL/GenBank/DDBJ databases">
        <authorList>
            <person name="Chen W.-M."/>
        </authorList>
    </citation>
    <scope>NUCLEOTIDE SEQUENCE [LARGE SCALE GENOMIC DNA]</scope>
    <source>
        <strain evidence="8 9">FSY-15</strain>
    </source>
</reference>
<protein>
    <recommendedName>
        <fullName evidence="6">7,8-dihydroneopterin aldolase</fullName>
        <ecNumber evidence="6">4.1.2.25</ecNumber>
    </recommendedName>
</protein>
<dbReference type="UniPathway" id="UPA00077">
    <property type="reaction ID" value="UER00154"/>
</dbReference>
<dbReference type="InterPro" id="IPR006157">
    <property type="entry name" value="FolB_dom"/>
</dbReference>
<comment type="catalytic activity">
    <reaction evidence="1 6">
        <text>7,8-dihydroneopterin = 6-hydroxymethyl-7,8-dihydropterin + glycolaldehyde</text>
        <dbReference type="Rhea" id="RHEA:10540"/>
        <dbReference type="ChEBI" id="CHEBI:17001"/>
        <dbReference type="ChEBI" id="CHEBI:17071"/>
        <dbReference type="ChEBI" id="CHEBI:44841"/>
        <dbReference type="EC" id="4.1.2.25"/>
    </reaction>
</comment>
<dbReference type="GO" id="GO:0005737">
    <property type="term" value="C:cytoplasm"/>
    <property type="evidence" value="ECO:0007669"/>
    <property type="project" value="TreeGrafter"/>
</dbReference>
<evidence type="ECO:0000256" key="3">
    <source>
        <dbReference type="ARBA" id="ARBA00005708"/>
    </source>
</evidence>
<feature type="domain" description="Dihydroneopterin aldolase/epimerase" evidence="7">
    <location>
        <begin position="7"/>
        <end position="106"/>
    </location>
</feature>
<keyword evidence="5 6" id="KW-0456">Lyase</keyword>
<evidence type="ECO:0000256" key="1">
    <source>
        <dbReference type="ARBA" id="ARBA00001353"/>
    </source>
</evidence>
<dbReference type="NCBIfam" id="TIGR00526">
    <property type="entry name" value="folB_dom"/>
    <property type="match status" value="1"/>
</dbReference>
<dbReference type="InterPro" id="IPR006156">
    <property type="entry name" value="Dihydroneopterin_aldolase"/>
</dbReference>
<comment type="function">
    <text evidence="6">Catalyzes the conversion of 7,8-dihydroneopterin to 6-hydroxymethyl-7,8-dihydropterin.</text>
</comment>
<accession>A0A437PW86</accession>
<comment type="caution">
    <text evidence="8">The sequence shown here is derived from an EMBL/GenBank/DDBJ whole genome shotgun (WGS) entry which is preliminary data.</text>
</comment>
<sequence length="118" mass="13660">MTSELHISLKGLKFWAFHGLYEEEKILGNWFFVDLEVEIKSETISNISQTVDYGQLFEIIKNEMSIPCELLETLSEKILQKIIQFDSIKRVEISIQKQRPNVGIIQGNSAIKGIRYKV</sequence>
<dbReference type="EMBL" id="SACY01000001">
    <property type="protein sequence ID" value="RVU26511.1"/>
    <property type="molecule type" value="Genomic_DNA"/>
</dbReference>
<dbReference type="GO" id="GO:0046654">
    <property type="term" value="P:tetrahydrofolate biosynthetic process"/>
    <property type="evidence" value="ECO:0007669"/>
    <property type="project" value="UniProtKB-UniRule"/>
</dbReference>
<evidence type="ECO:0000313" key="8">
    <source>
        <dbReference type="EMBL" id="RVU26511.1"/>
    </source>
</evidence>
<dbReference type="OrthoDB" id="9803748at2"/>
<keyword evidence="4 6" id="KW-0289">Folate biosynthesis</keyword>
<evidence type="ECO:0000313" key="9">
    <source>
        <dbReference type="Proteomes" id="UP000282832"/>
    </source>
</evidence>
<proteinExistence type="inferred from homology"/>
<comment type="similarity">
    <text evidence="3 6">Belongs to the DHNA family.</text>
</comment>
<keyword evidence="9" id="KW-1185">Reference proteome</keyword>
<evidence type="ECO:0000256" key="2">
    <source>
        <dbReference type="ARBA" id="ARBA00005013"/>
    </source>
</evidence>
<dbReference type="Pfam" id="PF02152">
    <property type="entry name" value="FolB"/>
    <property type="match status" value="1"/>
</dbReference>
<organism evidence="8 9">
    <name type="scientific">Sandaracinomonas limnophila</name>
    <dbReference type="NCBI Taxonomy" id="1862386"/>
    <lineage>
        <taxon>Bacteria</taxon>
        <taxon>Pseudomonadati</taxon>
        <taxon>Bacteroidota</taxon>
        <taxon>Cytophagia</taxon>
        <taxon>Cytophagales</taxon>
        <taxon>Flectobacillaceae</taxon>
        <taxon>Sandaracinomonas</taxon>
    </lineage>
</organism>
<evidence type="ECO:0000259" key="7">
    <source>
        <dbReference type="SMART" id="SM00905"/>
    </source>
</evidence>
<evidence type="ECO:0000256" key="6">
    <source>
        <dbReference type="RuleBase" id="RU362079"/>
    </source>
</evidence>
<dbReference type="Gene3D" id="3.30.1130.10">
    <property type="match status" value="1"/>
</dbReference>
<dbReference type="SMART" id="SM00905">
    <property type="entry name" value="FolB"/>
    <property type="match status" value="1"/>
</dbReference>
<dbReference type="PANTHER" id="PTHR42844">
    <property type="entry name" value="DIHYDRONEOPTERIN ALDOLASE 1-RELATED"/>
    <property type="match status" value="1"/>
</dbReference>
<dbReference type="RefSeq" id="WP_127802063.1">
    <property type="nucleotide sequence ID" value="NZ_SACY01000001.1"/>
</dbReference>
<comment type="pathway">
    <text evidence="2 6">Cofactor biosynthesis; tetrahydrofolate biosynthesis; 2-amino-4-hydroxy-6-hydroxymethyl-7,8-dihydropteridine diphosphate from 7,8-dihydroneopterin triphosphate: step 3/4.</text>
</comment>
<dbReference type="NCBIfam" id="TIGR00525">
    <property type="entry name" value="folB"/>
    <property type="match status" value="1"/>
</dbReference>
<dbReference type="InterPro" id="IPR043133">
    <property type="entry name" value="GTP-CH-I_C/QueF"/>
</dbReference>
<dbReference type="SUPFAM" id="SSF55620">
    <property type="entry name" value="Tetrahydrobiopterin biosynthesis enzymes-like"/>
    <property type="match status" value="1"/>
</dbReference>
<dbReference type="AlphaFoldDB" id="A0A437PW86"/>
<name>A0A437PW86_9BACT</name>
<evidence type="ECO:0000256" key="5">
    <source>
        <dbReference type="ARBA" id="ARBA00023239"/>
    </source>
</evidence>